<dbReference type="InterPro" id="IPR009057">
    <property type="entry name" value="Homeodomain-like_sf"/>
</dbReference>
<dbReference type="Pfam" id="PF07883">
    <property type="entry name" value="Cupin_2"/>
    <property type="match status" value="1"/>
</dbReference>
<proteinExistence type="predicted"/>
<feature type="domain" description="HTH araC/xylS-type" evidence="4">
    <location>
        <begin position="174"/>
        <end position="272"/>
    </location>
</feature>
<dbReference type="GO" id="GO:0003700">
    <property type="term" value="F:DNA-binding transcription factor activity"/>
    <property type="evidence" value="ECO:0007669"/>
    <property type="project" value="InterPro"/>
</dbReference>
<dbReference type="InterPro" id="IPR013096">
    <property type="entry name" value="Cupin_2"/>
</dbReference>
<protein>
    <submittedName>
        <fullName evidence="5">AraC family transcriptional regulator</fullName>
    </submittedName>
</protein>
<organism evidence="5 6">
    <name type="scientific">Candidatus Borkfalkia avistercoris</name>
    <dbReference type="NCBI Taxonomy" id="2838504"/>
    <lineage>
        <taxon>Bacteria</taxon>
        <taxon>Bacillati</taxon>
        <taxon>Bacillota</taxon>
        <taxon>Clostridia</taxon>
        <taxon>Christensenellales</taxon>
        <taxon>Christensenellaceae</taxon>
        <taxon>Candidatus Borkfalkia</taxon>
    </lineage>
</organism>
<dbReference type="InterPro" id="IPR011051">
    <property type="entry name" value="RmlC_Cupin_sf"/>
</dbReference>
<dbReference type="SUPFAM" id="SSF46689">
    <property type="entry name" value="Homeodomain-like"/>
    <property type="match status" value="2"/>
</dbReference>
<reference evidence="5" key="2">
    <citation type="submission" date="2021-04" db="EMBL/GenBank/DDBJ databases">
        <authorList>
            <person name="Gilroy R."/>
        </authorList>
    </citation>
    <scope>NUCLEOTIDE SEQUENCE</scope>
    <source>
        <strain evidence="5">CHK187-5294</strain>
    </source>
</reference>
<keyword evidence="1" id="KW-0805">Transcription regulation</keyword>
<gene>
    <name evidence="5" type="ORF">H9727_01525</name>
</gene>
<dbReference type="Pfam" id="PF12833">
    <property type="entry name" value="HTH_18"/>
    <property type="match status" value="1"/>
</dbReference>
<dbReference type="InterPro" id="IPR018060">
    <property type="entry name" value="HTH_AraC"/>
</dbReference>
<evidence type="ECO:0000256" key="3">
    <source>
        <dbReference type="ARBA" id="ARBA00023163"/>
    </source>
</evidence>
<dbReference type="EMBL" id="DXCL01000009">
    <property type="protein sequence ID" value="HIZ02947.1"/>
    <property type="molecule type" value="Genomic_DNA"/>
</dbReference>
<dbReference type="PROSITE" id="PS01124">
    <property type="entry name" value="HTH_ARAC_FAMILY_2"/>
    <property type="match status" value="1"/>
</dbReference>
<dbReference type="SMART" id="SM00342">
    <property type="entry name" value="HTH_ARAC"/>
    <property type="match status" value="1"/>
</dbReference>
<sequence length="276" mass="32034">MDNYIENRFNQHINFKILYLNRFEGGVVFTHVAHSHAFSELFYILSGEGYLLLNNDEKIFLKEGDFLIVNPHVNHCEYSLSEPSMGFAVYGLSDISFLKDGEQPPYLHLRKEDAAATSEQINWLYDCIRFEISNQKDLWENMVHAYLEQLIISVVRIMGVTVCKEPYSGDDALKRAQEFIADHLEAKIDLDEMARFACVNKCTLINLFKREFGLTPMRYVMQQRIYKAIELMTNTEKSMDMIIGECGFLNSAHFYQVFKRITGGTPGQYRNGETRK</sequence>
<evidence type="ECO:0000259" key="4">
    <source>
        <dbReference type="PROSITE" id="PS01124"/>
    </source>
</evidence>
<dbReference type="Gene3D" id="1.10.10.60">
    <property type="entry name" value="Homeodomain-like"/>
    <property type="match status" value="2"/>
</dbReference>
<evidence type="ECO:0000313" key="5">
    <source>
        <dbReference type="EMBL" id="HIZ02947.1"/>
    </source>
</evidence>
<dbReference type="Proteomes" id="UP000824132">
    <property type="component" value="Unassembled WGS sequence"/>
</dbReference>
<dbReference type="AlphaFoldDB" id="A0A9D2CY41"/>
<evidence type="ECO:0000313" key="6">
    <source>
        <dbReference type="Proteomes" id="UP000824132"/>
    </source>
</evidence>
<dbReference type="InterPro" id="IPR014710">
    <property type="entry name" value="RmlC-like_jellyroll"/>
</dbReference>
<dbReference type="CDD" id="cd02208">
    <property type="entry name" value="cupin_RmlC-like"/>
    <property type="match status" value="1"/>
</dbReference>
<dbReference type="PANTHER" id="PTHR43280">
    <property type="entry name" value="ARAC-FAMILY TRANSCRIPTIONAL REGULATOR"/>
    <property type="match status" value="1"/>
</dbReference>
<dbReference type="Gene3D" id="2.60.120.10">
    <property type="entry name" value="Jelly Rolls"/>
    <property type="match status" value="1"/>
</dbReference>
<dbReference type="GO" id="GO:0043565">
    <property type="term" value="F:sequence-specific DNA binding"/>
    <property type="evidence" value="ECO:0007669"/>
    <property type="project" value="InterPro"/>
</dbReference>
<dbReference type="SUPFAM" id="SSF51182">
    <property type="entry name" value="RmlC-like cupins"/>
    <property type="match status" value="1"/>
</dbReference>
<accession>A0A9D2CY41</accession>
<keyword evidence="3" id="KW-0804">Transcription</keyword>
<evidence type="ECO:0000256" key="1">
    <source>
        <dbReference type="ARBA" id="ARBA00023015"/>
    </source>
</evidence>
<name>A0A9D2CY41_9FIRM</name>
<evidence type="ECO:0000256" key="2">
    <source>
        <dbReference type="ARBA" id="ARBA00023125"/>
    </source>
</evidence>
<comment type="caution">
    <text evidence="5">The sequence shown here is derived from an EMBL/GenBank/DDBJ whole genome shotgun (WGS) entry which is preliminary data.</text>
</comment>
<keyword evidence="2" id="KW-0238">DNA-binding</keyword>
<reference evidence="5" key="1">
    <citation type="journal article" date="2021" name="PeerJ">
        <title>Extensive microbial diversity within the chicken gut microbiome revealed by metagenomics and culture.</title>
        <authorList>
            <person name="Gilroy R."/>
            <person name="Ravi A."/>
            <person name="Getino M."/>
            <person name="Pursley I."/>
            <person name="Horton D.L."/>
            <person name="Alikhan N.F."/>
            <person name="Baker D."/>
            <person name="Gharbi K."/>
            <person name="Hall N."/>
            <person name="Watson M."/>
            <person name="Adriaenssens E.M."/>
            <person name="Foster-Nyarko E."/>
            <person name="Jarju S."/>
            <person name="Secka A."/>
            <person name="Antonio M."/>
            <person name="Oren A."/>
            <person name="Chaudhuri R.R."/>
            <person name="La Ragione R."/>
            <person name="Hildebrand F."/>
            <person name="Pallen M.J."/>
        </authorList>
    </citation>
    <scope>NUCLEOTIDE SEQUENCE</scope>
    <source>
        <strain evidence="5">CHK187-5294</strain>
    </source>
</reference>
<dbReference type="PANTHER" id="PTHR43280:SF28">
    <property type="entry name" value="HTH-TYPE TRANSCRIPTIONAL ACTIVATOR RHAS"/>
    <property type="match status" value="1"/>
</dbReference>